<keyword evidence="4" id="KW-1185">Reference proteome</keyword>
<feature type="transmembrane region" description="Helical" evidence="1">
    <location>
        <begin position="289"/>
        <end position="312"/>
    </location>
</feature>
<feature type="transmembrane region" description="Helical" evidence="1">
    <location>
        <begin position="6"/>
        <end position="25"/>
    </location>
</feature>
<dbReference type="Pfam" id="PF23113">
    <property type="entry name" value="MARCHF6_C"/>
    <property type="match status" value="1"/>
</dbReference>
<reference evidence="3 4" key="1">
    <citation type="submission" date="2022-03" db="EMBL/GenBank/DDBJ databases">
        <authorList>
            <person name="Macdonald S."/>
            <person name="Ahmed S."/>
            <person name="Newling K."/>
        </authorList>
    </citation>
    <scope>NUCLEOTIDE SEQUENCE [LARGE SCALE GENOMIC DNA]</scope>
</reference>
<evidence type="ECO:0000313" key="3">
    <source>
        <dbReference type="EMBL" id="CAH8288303.1"/>
    </source>
</evidence>
<protein>
    <recommendedName>
        <fullName evidence="2">E3 ubiquitin-protein ligase MARCHF6-like C-terminal domain-containing protein</fullName>
    </recommendedName>
</protein>
<sequence length="444" mass="51032">MNFGYTFFSLASHGVLLVIMFHLPIRTTTLISPSFFPLELWVMEEKVSFRARFVNIRLLMASPKWLIGLTEQPVELIVKNWIITVSSWLKLDDFLLVVPRGEVFHRADQNVRPMMLPRSFLLFYSLAEGSMVTLHGSQNAEDDIEDQRDNRFLLRIVLMLVLAALSLFIVSTAFMALPIFLGRGFLDSISFLMLRYYGLKRDDLCAFWIGYNTLGVIYAATFYVYDQIHKGRTDLLLKDVFEWIRNGSLFSIWITVIPGLLGLLIDLMIIIPTRVPLNEALVYFLIRDWLIGVVVLHIWVFLTLLTPINCIATEAWRRKLERIRTVGIDGLPWIWLLREVIESVNSATERLIWPALLALIAVLFLVKLTREVIIYLHQLVFNERVGSLEGYGGDLSCRSFAYFPRNDVIIKVKERISSAFIGDLPESFGSYDDGIVLTDHSLCI</sequence>
<evidence type="ECO:0000313" key="4">
    <source>
        <dbReference type="Proteomes" id="UP001642260"/>
    </source>
</evidence>
<evidence type="ECO:0000256" key="1">
    <source>
        <dbReference type="SAM" id="Phobius"/>
    </source>
</evidence>
<feature type="domain" description="E3 ubiquitin-protein ligase MARCHF6-like C-terminal" evidence="2">
    <location>
        <begin position="242"/>
        <end position="341"/>
    </location>
</feature>
<organism evidence="3 4">
    <name type="scientific">Eruca vesicaria subsp. sativa</name>
    <name type="common">Garden rocket</name>
    <name type="synonym">Eruca sativa</name>
    <dbReference type="NCBI Taxonomy" id="29727"/>
    <lineage>
        <taxon>Eukaryota</taxon>
        <taxon>Viridiplantae</taxon>
        <taxon>Streptophyta</taxon>
        <taxon>Embryophyta</taxon>
        <taxon>Tracheophyta</taxon>
        <taxon>Spermatophyta</taxon>
        <taxon>Magnoliopsida</taxon>
        <taxon>eudicotyledons</taxon>
        <taxon>Gunneridae</taxon>
        <taxon>Pentapetalae</taxon>
        <taxon>rosids</taxon>
        <taxon>malvids</taxon>
        <taxon>Brassicales</taxon>
        <taxon>Brassicaceae</taxon>
        <taxon>Brassiceae</taxon>
        <taxon>Eruca</taxon>
    </lineage>
</organism>
<feature type="transmembrane region" description="Helical" evidence="1">
    <location>
        <begin position="206"/>
        <end position="225"/>
    </location>
</feature>
<keyword evidence="1" id="KW-1133">Transmembrane helix</keyword>
<feature type="transmembrane region" description="Helical" evidence="1">
    <location>
        <begin position="156"/>
        <end position="186"/>
    </location>
</feature>
<dbReference type="EMBL" id="CAKOAT010045559">
    <property type="protein sequence ID" value="CAH8288303.1"/>
    <property type="molecule type" value="Genomic_DNA"/>
</dbReference>
<name>A0ABC8IPQ7_ERUVS</name>
<evidence type="ECO:0000259" key="2">
    <source>
        <dbReference type="Pfam" id="PF23113"/>
    </source>
</evidence>
<dbReference type="PANTHER" id="PTHR13145">
    <property type="entry name" value="SSM4 PROTEIN"/>
    <property type="match status" value="1"/>
</dbReference>
<proteinExistence type="predicted"/>
<accession>A0ABC8IPQ7</accession>
<dbReference type="AlphaFoldDB" id="A0ABC8IPQ7"/>
<keyword evidence="1" id="KW-0812">Transmembrane</keyword>
<keyword evidence="1" id="KW-0472">Membrane</keyword>
<feature type="transmembrane region" description="Helical" evidence="1">
    <location>
        <begin position="246"/>
        <end position="269"/>
    </location>
</feature>
<dbReference type="InterPro" id="IPR056521">
    <property type="entry name" value="MARCHF6-like_C"/>
</dbReference>
<dbReference type="Proteomes" id="UP001642260">
    <property type="component" value="Unassembled WGS sequence"/>
</dbReference>
<gene>
    <name evidence="3" type="ORF">ERUC_LOCUS1187</name>
</gene>
<dbReference type="PANTHER" id="PTHR13145:SF7">
    <property type="entry name" value="RING-CH-TYPE DOMAIN-CONTAINING PROTEIN"/>
    <property type="match status" value="1"/>
</dbReference>
<feature type="transmembrane region" description="Helical" evidence="1">
    <location>
        <begin position="351"/>
        <end position="369"/>
    </location>
</feature>
<comment type="caution">
    <text evidence="3">The sequence shown here is derived from an EMBL/GenBank/DDBJ whole genome shotgun (WGS) entry which is preliminary data.</text>
</comment>